<dbReference type="GO" id="GO:0005886">
    <property type="term" value="C:plasma membrane"/>
    <property type="evidence" value="ECO:0007669"/>
    <property type="project" value="UniProtKB-SubCell"/>
</dbReference>
<dbReference type="HAMAP" id="MF_00024">
    <property type="entry name" value="CobD_CbiB"/>
    <property type="match status" value="1"/>
</dbReference>
<name>A0A0M6ZPC9_9HYPH</name>
<keyword evidence="6 9" id="KW-0812">Transmembrane</keyword>
<accession>A0A0M6ZPC9</accession>
<evidence type="ECO:0000256" key="3">
    <source>
        <dbReference type="ARBA" id="ARBA00006263"/>
    </source>
</evidence>
<organism evidence="10 11">
    <name type="scientific">Roseibium alexandrii</name>
    <dbReference type="NCBI Taxonomy" id="388408"/>
    <lineage>
        <taxon>Bacteria</taxon>
        <taxon>Pseudomonadati</taxon>
        <taxon>Pseudomonadota</taxon>
        <taxon>Alphaproteobacteria</taxon>
        <taxon>Hyphomicrobiales</taxon>
        <taxon>Stappiaceae</taxon>
        <taxon>Roseibium</taxon>
    </lineage>
</organism>
<feature type="transmembrane region" description="Helical" evidence="9">
    <location>
        <begin position="61"/>
        <end position="81"/>
    </location>
</feature>
<dbReference type="Proteomes" id="UP000053235">
    <property type="component" value="Unassembled WGS sequence"/>
</dbReference>
<evidence type="ECO:0000256" key="1">
    <source>
        <dbReference type="ARBA" id="ARBA00004651"/>
    </source>
</evidence>
<evidence type="ECO:0000313" key="11">
    <source>
        <dbReference type="Proteomes" id="UP000053235"/>
    </source>
</evidence>
<dbReference type="PANTHER" id="PTHR34308">
    <property type="entry name" value="COBALAMIN BIOSYNTHESIS PROTEIN CBIB"/>
    <property type="match status" value="1"/>
</dbReference>
<dbReference type="STRING" id="388408.LAX5112_00136"/>
<dbReference type="EMBL" id="CXWD01000001">
    <property type="protein sequence ID" value="CTQ63980.1"/>
    <property type="molecule type" value="Genomic_DNA"/>
</dbReference>
<comment type="subcellular location">
    <subcellularLocation>
        <location evidence="1 9">Cell membrane</location>
        <topology evidence="1 9">Multi-pass membrane protein</topology>
    </subcellularLocation>
</comment>
<keyword evidence="4 9" id="KW-1003">Cell membrane</keyword>
<dbReference type="UniPathway" id="UPA00148"/>
<dbReference type="AlphaFoldDB" id="A0A0M6ZPC9"/>
<evidence type="ECO:0000256" key="7">
    <source>
        <dbReference type="ARBA" id="ARBA00022989"/>
    </source>
</evidence>
<dbReference type="GO" id="GO:0009236">
    <property type="term" value="P:cobalamin biosynthetic process"/>
    <property type="evidence" value="ECO:0007669"/>
    <property type="project" value="UniProtKB-UniRule"/>
</dbReference>
<feature type="transmembrane region" description="Helical" evidence="9">
    <location>
        <begin position="304"/>
        <end position="324"/>
    </location>
</feature>
<sequence>MLLYENALWLLLAALILDGIVGDPDWLWRRLPHPVVWIGKVISALDQTLNRKDWRPQTRRVTGIVTLLILLVSSLELGFLVQEFATAIPFGEFLIVVIAAVLIAQKSLYEHVAAVRIGLLNNGLAGGQQAVAMIVGRDPNSLDEAGVSRAAIESCAENFSDGIVAPVFWFAVLGLPGLIAYKAVNTADSMIGHKNEMYTDFGWASARFDDLINLPASRLSGMFLALAAPLAGGSVRKSFSAMVRDAKQHRSPNAGWPEAAMAGALGLALAGPRTYPGYTVDDPYMNANGRRDATADDISRGLKVLVGAYGIEAALVLLLAVLFLI</sequence>
<evidence type="ECO:0000256" key="5">
    <source>
        <dbReference type="ARBA" id="ARBA00022573"/>
    </source>
</evidence>
<dbReference type="OrthoDB" id="9811967at2"/>
<gene>
    <name evidence="9" type="primary">cobD</name>
    <name evidence="10" type="ORF">LAX5112_00136</name>
</gene>
<evidence type="ECO:0000256" key="6">
    <source>
        <dbReference type="ARBA" id="ARBA00022692"/>
    </source>
</evidence>
<evidence type="ECO:0000256" key="8">
    <source>
        <dbReference type="ARBA" id="ARBA00023136"/>
    </source>
</evidence>
<dbReference type="RefSeq" id="WP_055670161.1">
    <property type="nucleotide sequence ID" value="NZ_CXWD01000001.1"/>
</dbReference>
<feature type="transmembrane region" description="Helical" evidence="9">
    <location>
        <begin position="87"/>
        <end position="104"/>
    </location>
</feature>
<protein>
    <recommendedName>
        <fullName evidence="9">Cobalamin biosynthesis protein CobD</fullName>
    </recommendedName>
</protein>
<proteinExistence type="inferred from homology"/>
<evidence type="ECO:0000313" key="10">
    <source>
        <dbReference type="EMBL" id="CTQ63980.1"/>
    </source>
</evidence>
<dbReference type="PANTHER" id="PTHR34308:SF1">
    <property type="entry name" value="COBALAMIN BIOSYNTHESIS PROTEIN CBIB"/>
    <property type="match status" value="1"/>
</dbReference>
<dbReference type="GO" id="GO:0015420">
    <property type="term" value="F:ABC-type vitamin B12 transporter activity"/>
    <property type="evidence" value="ECO:0007669"/>
    <property type="project" value="UniProtKB-UniRule"/>
</dbReference>
<comment type="function">
    <text evidence="9">Converts cobyric acid to cobinamide by the addition of aminopropanol on the F carboxylic group.</text>
</comment>
<evidence type="ECO:0000256" key="2">
    <source>
        <dbReference type="ARBA" id="ARBA00004953"/>
    </source>
</evidence>
<dbReference type="GO" id="GO:0048472">
    <property type="term" value="F:threonine-phosphate decarboxylase activity"/>
    <property type="evidence" value="ECO:0007669"/>
    <property type="project" value="InterPro"/>
</dbReference>
<evidence type="ECO:0000256" key="9">
    <source>
        <dbReference type="HAMAP-Rule" id="MF_00024"/>
    </source>
</evidence>
<keyword evidence="11" id="KW-1185">Reference proteome</keyword>
<comment type="pathway">
    <text evidence="2 9">Cofactor biosynthesis; adenosylcobalamin biosynthesis.</text>
</comment>
<dbReference type="NCBIfam" id="TIGR00380">
    <property type="entry name" value="cobal_cbiB"/>
    <property type="match status" value="1"/>
</dbReference>
<keyword evidence="8 9" id="KW-0472">Membrane</keyword>
<reference evidence="11" key="1">
    <citation type="submission" date="2015-07" db="EMBL/GenBank/DDBJ databases">
        <authorList>
            <person name="Rodrigo-Torres Lidia"/>
            <person name="Arahal R.David."/>
        </authorList>
    </citation>
    <scope>NUCLEOTIDE SEQUENCE [LARGE SCALE GENOMIC DNA]</scope>
    <source>
        <strain evidence="11">CECT 5112</strain>
    </source>
</reference>
<comment type="similarity">
    <text evidence="3 9">Belongs to the CobD/CbiB family.</text>
</comment>
<comment type="caution">
    <text evidence="9">Lacks conserved residue(s) required for the propagation of feature annotation.</text>
</comment>
<keyword evidence="7 9" id="KW-1133">Transmembrane helix</keyword>
<keyword evidence="5 9" id="KW-0169">Cobalamin biosynthesis</keyword>
<dbReference type="Pfam" id="PF03186">
    <property type="entry name" value="CobD_Cbib"/>
    <property type="match status" value="1"/>
</dbReference>
<dbReference type="InterPro" id="IPR004485">
    <property type="entry name" value="Cobalamin_biosynth_CobD/CbiB"/>
</dbReference>
<evidence type="ECO:0000256" key="4">
    <source>
        <dbReference type="ARBA" id="ARBA00022475"/>
    </source>
</evidence>